<feature type="transmembrane region" description="Helical" evidence="12">
    <location>
        <begin position="278"/>
        <end position="302"/>
    </location>
</feature>
<dbReference type="Proteomes" id="UP000237144">
    <property type="component" value="Unassembled WGS sequence"/>
</dbReference>
<dbReference type="GO" id="GO:0005789">
    <property type="term" value="C:endoplasmic reticulum membrane"/>
    <property type="evidence" value="ECO:0007669"/>
    <property type="project" value="UniProtKB-SubCell"/>
</dbReference>
<sequence length="551" mass="59693">MRLVPHWEELLVVCAYAAHVVVVPGTKVEESFTLHATRDFLLRGTSSDQLERFDHVEFEGAVPRSFVPPFLLASLPTPALQLAGQAGLIRDGVDAQVIVRLVLAFVSALALIFLSRRVRSTYGARIAKYTLVLSATQFHVPFWAGRTVPNMLAFPLVQIAMGLFISPPVLQALAKPRFATRRNTLLGFAILTFAALVIRLELLALLVPFALENLLQGSVGFVELAGTGIVATAASLATSVVVDSHLWRTSTWLWPEGHAFWFNVVEGKSSDWGVSPPLHYFTSALPKLLHLSLLPAAFSFLLDRRSRRLLLPCIVFVALLSALEHKEWRFAVYVVPAFTVAAAGGIVGYGAFTGSARLRRLALLALVGANLLFTALGALASSQNYPGLAAVSFLTQHLANERGKFSPANGKPVKVHVGIEAKMTGASTFVLYDQEGTTPEGDNEAWYLTPRTVGATAIIVYDRSEAPALSTLDGLSRSGEYDYALVDAAAADWTLFDTGDASGAESVRVLYEAPTFAGFDWRAVVLRGQVGDFVRTRPSVRVVQFSRTDAA</sequence>
<dbReference type="OrthoDB" id="19039at2759"/>
<proteinExistence type="inferred from homology"/>
<keyword evidence="6 12" id="KW-0812">Transmembrane</keyword>
<comment type="pathway">
    <text evidence="2">Protein modification; protein glycosylation.</text>
</comment>
<feature type="transmembrane region" description="Helical" evidence="12">
    <location>
        <begin position="185"/>
        <end position="211"/>
    </location>
</feature>
<evidence type="ECO:0000256" key="4">
    <source>
        <dbReference type="ARBA" id="ARBA00022676"/>
    </source>
</evidence>
<feature type="transmembrane region" description="Helical" evidence="12">
    <location>
        <begin position="151"/>
        <end position="173"/>
    </location>
</feature>
<feature type="transmembrane region" description="Helical" evidence="12">
    <location>
        <begin position="97"/>
        <end position="114"/>
    </location>
</feature>
<dbReference type="AlphaFoldDB" id="A0A2S5BDS5"/>
<evidence type="ECO:0000256" key="11">
    <source>
        <dbReference type="ARBA" id="ARBA00048899"/>
    </source>
</evidence>
<evidence type="ECO:0000256" key="5">
    <source>
        <dbReference type="ARBA" id="ARBA00022679"/>
    </source>
</evidence>
<evidence type="ECO:0000256" key="8">
    <source>
        <dbReference type="ARBA" id="ARBA00022989"/>
    </source>
</evidence>
<evidence type="ECO:0000256" key="3">
    <source>
        <dbReference type="ARBA" id="ARBA00007063"/>
    </source>
</evidence>
<comment type="caution">
    <text evidence="13">The sequence shown here is derived from an EMBL/GenBank/DDBJ whole genome shotgun (WGS) entry which is preliminary data.</text>
</comment>
<dbReference type="Pfam" id="PF03901">
    <property type="entry name" value="Glyco_transf_22"/>
    <property type="match status" value="1"/>
</dbReference>
<evidence type="ECO:0000256" key="10">
    <source>
        <dbReference type="ARBA" id="ARBA00044721"/>
    </source>
</evidence>
<keyword evidence="5" id="KW-0808">Transferase</keyword>
<feature type="transmembrane region" description="Helical" evidence="12">
    <location>
        <begin position="309"/>
        <end position="324"/>
    </location>
</feature>
<dbReference type="InterPro" id="IPR005599">
    <property type="entry name" value="GPI_mannosylTrfase"/>
</dbReference>
<reference evidence="13 14" key="1">
    <citation type="journal article" date="2018" name="Front. Microbiol.">
        <title>Prospects for Fungal Bioremediation of Acidic Radioactive Waste Sites: Characterization and Genome Sequence of Rhodotorula taiwanensis MD1149.</title>
        <authorList>
            <person name="Tkavc R."/>
            <person name="Matrosova V.Y."/>
            <person name="Grichenko O.E."/>
            <person name="Gostincar C."/>
            <person name="Volpe R.P."/>
            <person name="Klimenkova P."/>
            <person name="Gaidamakova E.K."/>
            <person name="Zhou C.E."/>
            <person name="Stewart B.J."/>
            <person name="Lyman M.G."/>
            <person name="Malfatti S.A."/>
            <person name="Rubinfeld B."/>
            <person name="Courtot M."/>
            <person name="Singh J."/>
            <person name="Dalgard C.L."/>
            <person name="Hamilton T."/>
            <person name="Frey K.G."/>
            <person name="Gunde-Cimerman N."/>
            <person name="Dugan L."/>
            <person name="Daly M.J."/>
        </authorList>
    </citation>
    <scope>NUCLEOTIDE SEQUENCE [LARGE SCALE GENOMIC DNA]</scope>
    <source>
        <strain evidence="13 14">MD1149</strain>
    </source>
</reference>
<accession>A0A2S5BDS5</accession>
<evidence type="ECO:0000256" key="7">
    <source>
        <dbReference type="ARBA" id="ARBA00022824"/>
    </source>
</evidence>
<feature type="transmembrane region" description="Helical" evidence="12">
    <location>
        <begin position="361"/>
        <end position="380"/>
    </location>
</feature>
<evidence type="ECO:0000313" key="14">
    <source>
        <dbReference type="Proteomes" id="UP000237144"/>
    </source>
</evidence>
<organism evidence="13 14">
    <name type="scientific">Rhodotorula taiwanensis</name>
    <dbReference type="NCBI Taxonomy" id="741276"/>
    <lineage>
        <taxon>Eukaryota</taxon>
        <taxon>Fungi</taxon>
        <taxon>Dikarya</taxon>
        <taxon>Basidiomycota</taxon>
        <taxon>Pucciniomycotina</taxon>
        <taxon>Microbotryomycetes</taxon>
        <taxon>Sporidiobolales</taxon>
        <taxon>Sporidiobolaceae</taxon>
        <taxon>Rhodotorula</taxon>
    </lineage>
</organism>
<dbReference type="EC" id="2.4.1.-" evidence="12"/>
<evidence type="ECO:0000256" key="12">
    <source>
        <dbReference type="RuleBase" id="RU363075"/>
    </source>
</evidence>
<keyword evidence="4 12" id="KW-0328">Glycosyltransferase</keyword>
<keyword evidence="9 12" id="KW-0472">Membrane</keyword>
<feature type="transmembrane region" description="Helical" evidence="12">
    <location>
        <begin position="330"/>
        <end position="349"/>
    </location>
</feature>
<evidence type="ECO:0000256" key="1">
    <source>
        <dbReference type="ARBA" id="ARBA00004477"/>
    </source>
</evidence>
<name>A0A2S5BDS5_9BASI</name>
<dbReference type="PANTHER" id="PTHR22760">
    <property type="entry name" value="GLYCOSYLTRANSFERASE"/>
    <property type="match status" value="1"/>
</dbReference>
<dbReference type="STRING" id="741276.A0A2S5BDS5"/>
<dbReference type="PANTHER" id="PTHR22760:SF1">
    <property type="entry name" value="DOL-P-MAN:MAN(7)GLCNAC(2)-PP-DOL ALPHA-1,6-MANNOSYLTRANSFERASE"/>
    <property type="match status" value="1"/>
</dbReference>
<keyword evidence="8 12" id="KW-1133">Transmembrane helix</keyword>
<evidence type="ECO:0000256" key="9">
    <source>
        <dbReference type="ARBA" id="ARBA00023136"/>
    </source>
</evidence>
<gene>
    <name evidence="13" type="ORF">BMF94_1901</name>
</gene>
<evidence type="ECO:0000256" key="2">
    <source>
        <dbReference type="ARBA" id="ARBA00004922"/>
    </source>
</evidence>
<protein>
    <recommendedName>
        <fullName evidence="12">Mannosyltransferase</fullName>
        <ecNumber evidence="12">2.4.1.-</ecNumber>
    </recommendedName>
</protein>
<comment type="similarity">
    <text evidence="3 12">Belongs to the glycosyltransferase 22 family.</text>
</comment>
<evidence type="ECO:0000313" key="13">
    <source>
        <dbReference type="EMBL" id="POY74925.1"/>
    </source>
</evidence>
<keyword evidence="14" id="KW-1185">Reference proteome</keyword>
<dbReference type="GO" id="GO:0052917">
    <property type="term" value="F:dol-P-Man:Man(7)GlcNAc(2)-PP-Dol alpha-1,6-mannosyltransferase activity"/>
    <property type="evidence" value="ECO:0007669"/>
    <property type="project" value="UniProtKB-EC"/>
</dbReference>
<dbReference type="UniPathway" id="UPA00378"/>
<comment type="catalytic activity">
    <reaction evidence="11">
        <text>an alpha-D-Man-(1-&gt;2)-alpha-D-Man-(1-&gt;2)-alpha-D-Man-(1-&gt;3)-[alpha-D-Man-(1-&gt;2)-alpha-D-Man-(1-&gt;3)-alpha-D-Man-(1-&gt;6)]-beta-D-Man-(1-&gt;4)-beta-D-GlcNAc-(1-&gt;4)-alpha-D-GlcNAc-diphospho-di-trans,poly-cis-dolichol + a di-trans,poly-cis-dolichyl beta-D-mannosyl phosphate = an alpha-D-Man-(1-&gt;2)-alpha-D-Man-(1-&gt;2)-alpha-D-Man-(1-&gt;3)-[alpha-D-Man-(1-&gt;2)-alpha-D-Man-(1-&gt;3)-[alpha-D-Man-(1-&gt;6)]-alpha-D-Man-(1-&gt;6)]-beta-D-Man-(1-&gt;4)-beta-D-GlcNAc-(1-&gt;4)-alpha-D-GlcNAc-diphospho-di-trans,poly-cis-dolichol + a di-trans,poly-cis-dolichyl phosphate + H(+)</text>
        <dbReference type="Rhea" id="RHEA:29535"/>
        <dbReference type="Rhea" id="RHEA-COMP:19498"/>
        <dbReference type="Rhea" id="RHEA-COMP:19501"/>
        <dbReference type="Rhea" id="RHEA-COMP:19518"/>
        <dbReference type="Rhea" id="RHEA-COMP:19519"/>
        <dbReference type="ChEBI" id="CHEBI:15378"/>
        <dbReference type="ChEBI" id="CHEBI:57683"/>
        <dbReference type="ChEBI" id="CHEBI:58211"/>
        <dbReference type="ChEBI" id="CHEBI:132517"/>
        <dbReference type="ChEBI" id="CHEBI:132519"/>
        <dbReference type="EC" id="2.4.1.260"/>
    </reaction>
    <physiologicalReaction direction="left-to-right" evidence="11">
        <dbReference type="Rhea" id="RHEA:29536"/>
    </physiologicalReaction>
</comment>
<dbReference type="EMBL" id="PJQD01000020">
    <property type="protein sequence ID" value="POY74925.1"/>
    <property type="molecule type" value="Genomic_DNA"/>
</dbReference>
<dbReference type="GO" id="GO:0006487">
    <property type="term" value="P:protein N-linked glycosylation"/>
    <property type="evidence" value="ECO:0007669"/>
    <property type="project" value="TreeGrafter"/>
</dbReference>
<comment type="subcellular location">
    <subcellularLocation>
        <location evidence="1 12">Endoplasmic reticulum membrane</location>
        <topology evidence="1 12">Multi-pass membrane protein</topology>
    </subcellularLocation>
</comment>
<keyword evidence="7 12" id="KW-0256">Endoplasmic reticulum</keyword>
<evidence type="ECO:0000256" key="6">
    <source>
        <dbReference type="ARBA" id="ARBA00022692"/>
    </source>
</evidence>
<comment type="function">
    <text evidence="10">Mannosyltransferase that operates in the biosynthetic pathway of dolichol-linked oligosaccharides, the glycan precursors employed in protein asparagine (N)-glycosylation. The assembly of dolichol-linked oligosaccharides begins on the cytosolic side of the endoplasmic reticulum membrane and finishes in its lumen. The sequential addition of sugars to dolichol pyrophosphate produces dolichol-linked oligosaccharides containing fourteen sugars, including two GlcNAcs, nine mannoses and three glucoses. Once assembled, the oligosaccharide is transferred from the lipid to nascent proteins by oligosaccharyltransferases. In the lumen of the endoplasmic reticulum, adds the eighth mannose residue in an alpha-1,6 linkage onto Man(7)GlcNAc(2)-PP-dolichol to produce Man(8)GlcNAc(2)-PP-dolichol.</text>
</comment>